<accession>A0ABV4TZA5</accession>
<gene>
    <name evidence="3" type="primary">thpR</name>
    <name evidence="3" type="ORF">ACERLL_14005</name>
</gene>
<dbReference type="Gene3D" id="3.90.1140.10">
    <property type="entry name" value="Cyclic phosphodiesterase"/>
    <property type="match status" value="1"/>
</dbReference>
<sequence>MPEDTGKQRLFFALWPPPGLQRALAERAREALDGRRARRVPAENLHVTLAFLGEVDARTRECAEEAAGSLELPSFTLAIDRLGLWARRGLLWAGPSRAPEALPALAAELGRSLEPCGLERDRRPFRAHLTLARKAAGQPPRQAMDPLEWRVDRFVLVASQLGPGGSAYTLLREWPLHG</sequence>
<dbReference type="PANTHER" id="PTHR35561">
    <property type="entry name" value="RNA 2',3'-CYCLIC PHOSPHODIESTERASE"/>
    <property type="match status" value="1"/>
</dbReference>
<proteinExistence type="inferred from homology"/>
<comment type="catalytic activity">
    <reaction evidence="2">
        <text>a 3'-end 2',3'-cyclophospho-ribonucleotide-RNA + H2O = a 3'-end 2'-phospho-ribonucleotide-RNA + H(+)</text>
        <dbReference type="Rhea" id="RHEA:11828"/>
        <dbReference type="Rhea" id="RHEA-COMP:10464"/>
        <dbReference type="Rhea" id="RHEA-COMP:17353"/>
        <dbReference type="ChEBI" id="CHEBI:15377"/>
        <dbReference type="ChEBI" id="CHEBI:15378"/>
        <dbReference type="ChEBI" id="CHEBI:83064"/>
        <dbReference type="ChEBI" id="CHEBI:173113"/>
        <dbReference type="EC" id="3.1.4.58"/>
    </reaction>
</comment>
<comment type="function">
    <text evidence="2">Hydrolyzes RNA 2',3'-cyclic phosphodiester to an RNA 2'-phosphomonoester.</text>
</comment>
<dbReference type="EMBL" id="JBGUAW010000009">
    <property type="protein sequence ID" value="MFA9461934.1"/>
    <property type="molecule type" value="Genomic_DNA"/>
</dbReference>
<protein>
    <recommendedName>
        <fullName evidence="2">RNA 2',3'-cyclic phosphodiesterase</fullName>
        <shortName evidence="2">RNA 2',3'-CPDase</shortName>
        <ecNumber evidence="2">3.1.4.58</ecNumber>
    </recommendedName>
</protein>
<feature type="short sequence motif" description="HXTX 2" evidence="2">
    <location>
        <begin position="128"/>
        <end position="131"/>
    </location>
</feature>
<evidence type="ECO:0000256" key="2">
    <source>
        <dbReference type="HAMAP-Rule" id="MF_01940"/>
    </source>
</evidence>
<comment type="similarity">
    <text evidence="2">Belongs to the 2H phosphoesterase superfamily. ThpR family.</text>
</comment>
<dbReference type="InterPro" id="IPR004175">
    <property type="entry name" value="RNA_CPDase"/>
</dbReference>
<dbReference type="RefSeq" id="WP_373656721.1">
    <property type="nucleotide sequence ID" value="NZ_JBGUAW010000009.1"/>
</dbReference>
<name>A0ABV4TZA5_9GAMM</name>
<dbReference type="EC" id="3.1.4.58" evidence="2"/>
<organism evidence="3 4">
    <name type="scientific">Thiohalorhabdus methylotrophus</name>
    <dbReference type="NCBI Taxonomy" id="3242694"/>
    <lineage>
        <taxon>Bacteria</taxon>
        <taxon>Pseudomonadati</taxon>
        <taxon>Pseudomonadota</taxon>
        <taxon>Gammaproteobacteria</taxon>
        <taxon>Thiohalorhabdales</taxon>
        <taxon>Thiohalorhabdaceae</taxon>
        <taxon>Thiohalorhabdus</taxon>
    </lineage>
</organism>
<feature type="active site" description="Proton acceptor" evidence="2">
    <location>
        <position position="128"/>
    </location>
</feature>
<dbReference type="NCBIfam" id="TIGR02258">
    <property type="entry name" value="2_5_ligase"/>
    <property type="match status" value="1"/>
</dbReference>
<dbReference type="PANTHER" id="PTHR35561:SF1">
    <property type="entry name" value="RNA 2',3'-CYCLIC PHOSPHODIESTERASE"/>
    <property type="match status" value="1"/>
</dbReference>
<dbReference type="HAMAP" id="MF_01940">
    <property type="entry name" value="RNA_CPDase"/>
    <property type="match status" value="1"/>
</dbReference>
<feature type="active site" description="Proton donor" evidence="2">
    <location>
        <position position="46"/>
    </location>
</feature>
<keyword evidence="1 2" id="KW-0378">Hydrolase</keyword>
<reference evidence="3 4" key="1">
    <citation type="submission" date="2024-08" db="EMBL/GenBank/DDBJ databases">
        <title>Whole-genome sequencing of halo(alkali)philic microorganisms from hypersaline lakes.</title>
        <authorList>
            <person name="Sorokin D.Y."/>
            <person name="Merkel A.Y."/>
            <person name="Messina E."/>
            <person name="Yakimov M."/>
        </authorList>
    </citation>
    <scope>NUCLEOTIDE SEQUENCE [LARGE SCALE GENOMIC DNA]</scope>
    <source>
        <strain evidence="3 4">Cl-TMA</strain>
    </source>
</reference>
<evidence type="ECO:0000256" key="1">
    <source>
        <dbReference type="ARBA" id="ARBA00022801"/>
    </source>
</evidence>
<evidence type="ECO:0000313" key="4">
    <source>
        <dbReference type="Proteomes" id="UP001575181"/>
    </source>
</evidence>
<comment type="caution">
    <text evidence="3">The sequence shown here is derived from an EMBL/GenBank/DDBJ whole genome shotgun (WGS) entry which is preliminary data.</text>
</comment>
<feature type="short sequence motif" description="HXTX 1" evidence="2">
    <location>
        <begin position="46"/>
        <end position="49"/>
    </location>
</feature>
<dbReference type="Pfam" id="PF13563">
    <property type="entry name" value="2_5_RNA_ligase2"/>
    <property type="match status" value="1"/>
</dbReference>
<evidence type="ECO:0000313" key="3">
    <source>
        <dbReference type="EMBL" id="MFA9461934.1"/>
    </source>
</evidence>
<dbReference type="InterPro" id="IPR009097">
    <property type="entry name" value="Cyclic_Pdiesterase"/>
</dbReference>
<dbReference type="Proteomes" id="UP001575181">
    <property type="component" value="Unassembled WGS sequence"/>
</dbReference>
<dbReference type="SUPFAM" id="SSF55144">
    <property type="entry name" value="LigT-like"/>
    <property type="match status" value="1"/>
</dbReference>
<keyword evidence="4" id="KW-1185">Reference proteome</keyword>